<evidence type="ECO:0000256" key="1">
    <source>
        <dbReference type="SAM" id="Phobius"/>
    </source>
</evidence>
<feature type="transmembrane region" description="Helical" evidence="1">
    <location>
        <begin position="354"/>
        <end position="375"/>
    </location>
</feature>
<dbReference type="Proteomes" id="UP000438182">
    <property type="component" value="Unassembled WGS sequence"/>
</dbReference>
<feature type="transmembrane region" description="Helical" evidence="1">
    <location>
        <begin position="87"/>
        <end position="109"/>
    </location>
</feature>
<dbReference type="RefSeq" id="WP_160426662.1">
    <property type="nucleotide sequence ID" value="NZ_WSTA01000094.1"/>
</dbReference>
<comment type="caution">
    <text evidence="2">The sequence shown here is derived from an EMBL/GenBank/DDBJ whole genome shotgun (WGS) entry which is preliminary data.</text>
</comment>
<gene>
    <name evidence="2" type="ORF">GB864_15790</name>
</gene>
<dbReference type="AlphaFoldDB" id="A0A6I4P656"/>
<accession>A0A6I4P656</accession>
<dbReference type="EMBL" id="WSTA01000094">
    <property type="protein sequence ID" value="MWC00010.1"/>
    <property type="molecule type" value="Genomic_DNA"/>
</dbReference>
<keyword evidence="3" id="KW-1185">Reference proteome</keyword>
<sequence length="444" mass="47731">MPRPDPQQPRRADQDLGTVRYGRIRPTFVLACCRVLEAPAVGWVIGAVLALTVTIAVGILGEEVFAAELWRSGLETEHLWRGSAGGMLAGVLGAVLALILGVIGTALAAPRALERHARERPGIVPVDADLDLVRRFPRFGLRMLAWTMIGVAGLVLLTTVTLPEHWDEPGMQLTTAIAAAVAVLGGGLLLLRSWEPRRLARMQPLLDRWAELAPEADAERRRARARAIAYDGPDLPGRAAGRMLGMLARTGRFGLIAGAVVFFIGVVLRQPGRNASRQSYGPTIESVIDAAVLVGTVLAAAGLVVWLIPLAARFVIQVRRELAVRRVLADGRPRRLRIERVPSALGLHRLEWRLVVILSAIAPVAFGLGLSAVFAAAPAPAVVLLVIAAATGPVLVLVLAFRAMTGTASVDERDRMLIIVGERDAATTARRARKAERRRLAGRR</sequence>
<feature type="transmembrane region" description="Helical" evidence="1">
    <location>
        <begin position="143"/>
        <end position="161"/>
    </location>
</feature>
<feature type="transmembrane region" description="Helical" evidence="1">
    <location>
        <begin position="381"/>
        <end position="401"/>
    </location>
</feature>
<protein>
    <submittedName>
        <fullName evidence="2">Uncharacterized protein</fullName>
    </submittedName>
</protein>
<keyword evidence="1" id="KW-1133">Transmembrane helix</keyword>
<feature type="transmembrane region" description="Helical" evidence="1">
    <location>
        <begin position="173"/>
        <end position="191"/>
    </location>
</feature>
<proteinExistence type="predicted"/>
<feature type="transmembrane region" description="Helical" evidence="1">
    <location>
        <begin position="40"/>
        <end position="61"/>
    </location>
</feature>
<evidence type="ECO:0000313" key="3">
    <source>
        <dbReference type="Proteomes" id="UP000438182"/>
    </source>
</evidence>
<feature type="transmembrane region" description="Helical" evidence="1">
    <location>
        <begin position="290"/>
        <end position="316"/>
    </location>
</feature>
<keyword evidence="1" id="KW-0812">Transmembrane</keyword>
<name>A0A6I4P656_9MICO</name>
<evidence type="ECO:0000313" key="2">
    <source>
        <dbReference type="EMBL" id="MWC00010.1"/>
    </source>
</evidence>
<reference evidence="2 3" key="1">
    <citation type="submission" date="2019-12" db="EMBL/GenBank/DDBJ databases">
        <authorList>
            <person name="Kim Y.S."/>
        </authorList>
    </citation>
    <scope>NUCLEOTIDE SEQUENCE [LARGE SCALE GENOMIC DNA]</scope>
    <source>
        <strain evidence="2 3">MMS17-SY077</strain>
    </source>
</reference>
<organism evidence="2 3">
    <name type="scientific">Agromyces seonyuensis</name>
    <dbReference type="NCBI Taxonomy" id="2662446"/>
    <lineage>
        <taxon>Bacteria</taxon>
        <taxon>Bacillati</taxon>
        <taxon>Actinomycetota</taxon>
        <taxon>Actinomycetes</taxon>
        <taxon>Micrococcales</taxon>
        <taxon>Microbacteriaceae</taxon>
        <taxon>Agromyces</taxon>
    </lineage>
</organism>
<keyword evidence="1" id="KW-0472">Membrane</keyword>
<feature type="transmembrane region" description="Helical" evidence="1">
    <location>
        <begin position="252"/>
        <end position="270"/>
    </location>
</feature>